<dbReference type="SUPFAM" id="SSF53850">
    <property type="entry name" value="Periplasmic binding protein-like II"/>
    <property type="match status" value="1"/>
</dbReference>
<evidence type="ECO:0000256" key="12">
    <source>
        <dbReference type="ARBA" id="ARBA00022723"/>
    </source>
</evidence>
<accession>A0A344TFM1</accession>
<dbReference type="InterPro" id="IPR013115">
    <property type="entry name" value="HisG_C"/>
</dbReference>
<evidence type="ECO:0000313" key="21">
    <source>
        <dbReference type="EMBL" id="AXE17442.1"/>
    </source>
</evidence>
<dbReference type="GO" id="GO:0000287">
    <property type="term" value="F:magnesium ion binding"/>
    <property type="evidence" value="ECO:0007669"/>
    <property type="project" value="UniProtKB-UniRule"/>
</dbReference>
<keyword evidence="15 18" id="KW-0460">Magnesium</keyword>
<dbReference type="InterPro" id="IPR011322">
    <property type="entry name" value="N-reg_PII-like_a/b"/>
</dbReference>
<dbReference type="HAMAP" id="MF_00079">
    <property type="entry name" value="HisG_Long"/>
    <property type="match status" value="1"/>
</dbReference>
<evidence type="ECO:0000256" key="17">
    <source>
        <dbReference type="ARBA" id="ARBA00024861"/>
    </source>
</evidence>
<sequence length="284" mass="30988">MLRIAIQKSGRLSDDSIKLFKECGIQFDSSSSGKLKSISANFPAEFLFLRDDDIPGYVEDGVADLGIVGENVYTETGRQVTVVHKLGFSKCRLSLAIPRGTQWNGVEDLQGRGVATSYPRILGNYLKENGVEADIHEISGSVEIAPSIGLADAVCDIVSSGSTLLSNGLKEVEVIYRSEAILIAAPNLSDEKALLLDKIMFRIKAVQAAQNHKYILLNCPADAVDKIMQYIPGMKAPTVLPLVTEGWVSLHSVINENDFWTNIEKIREAGAEGILVIPIEKMIR</sequence>
<dbReference type="InterPro" id="IPR020621">
    <property type="entry name" value="ATP-PRT_HisG_long"/>
</dbReference>
<evidence type="ECO:0000256" key="10">
    <source>
        <dbReference type="ARBA" id="ARBA00022676"/>
    </source>
</evidence>
<dbReference type="PROSITE" id="PS01316">
    <property type="entry name" value="ATP_P_PHORIBOSYLTR"/>
    <property type="match status" value="1"/>
</dbReference>
<dbReference type="FunFam" id="3.40.190.10:FF:000008">
    <property type="entry name" value="ATP phosphoribosyltransferase"/>
    <property type="match status" value="1"/>
</dbReference>
<dbReference type="InterPro" id="IPR001348">
    <property type="entry name" value="ATP_PRibTrfase_HisG"/>
</dbReference>
<comment type="catalytic activity">
    <reaction evidence="1 18">
        <text>1-(5-phospho-beta-D-ribosyl)-ATP + diphosphate = 5-phospho-alpha-D-ribose 1-diphosphate + ATP</text>
        <dbReference type="Rhea" id="RHEA:18473"/>
        <dbReference type="ChEBI" id="CHEBI:30616"/>
        <dbReference type="ChEBI" id="CHEBI:33019"/>
        <dbReference type="ChEBI" id="CHEBI:58017"/>
        <dbReference type="ChEBI" id="CHEBI:73183"/>
        <dbReference type="EC" id="2.4.2.17"/>
    </reaction>
</comment>
<dbReference type="EMBL" id="CP030850">
    <property type="protein sequence ID" value="AXE17442.1"/>
    <property type="molecule type" value="Genomic_DNA"/>
</dbReference>
<evidence type="ECO:0000256" key="14">
    <source>
        <dbReference type="ARBA" id="ARBA00022840"/>
    </source>
</evidence>
<evidence type="ECO:0000256" key="5">
    <source>
        <dbReference type="ARBA" id="ARBA00007955"/>
    </source>
</evidence>
<gene>
    <name evidence="18" type="primary">hisG</name>
    <name evidence="21" type="ORF">DR864_06705</name>
</gene>
<dbReference type="Gene3D" id="3.30.70.120">
    <property type="match status" value="1"/>
</dbReference>
<dbReference type="Proteomes" id="UP000251993">
    <property type="component" value="Chromosome"/>
</dbReference>
<dbReference type="OrthoDB" id="9801867at2"/>
<evidence type="ECO:0000256" key="2">
    <source>
        <dbReference type="ARBA" id="ARBA00001946"/>
    </source>
</evidence>
<comment type="function">
    <text evidence="17 18">Catalyzes the condensation of ATP and 5-phosphoribose 1-diphosphate to form N'-(5'-phosphoribosyl)-ATP (PR-ATP). Has a crucial role in the pathway because the rate of histidine biosynthesis seems to be controlled primarily by regulation of HisG enzymatic activity.</text>
</comment>
<keyword evidence="8 18" id="KW-0963">Cytoplasm</keyword>
<comment type="similarity">
    <text evidence="5 18">Belongs to the ATP phosphoribosyltransferase family. Long subfamily.</text>
</comment>
<feature type="domain" description="ATP phosphoribosyltransferase catalytic" evidence="19">
    <location>
        <begin position="50"/>
        <end position="204"/>
    </location>
</feature>
<dbReference type="CDD" id="cd13592">
    <property type="entry name" value="PBP2_HisGL2"/>
    <property type="match status" value="1"/>
</dbReference>
<keyword evidence="14 18" id="KW-0067">ATP-binding</keyword>
<dbReference type="Pfam" id="PF01634">
    <property type="entry name" value="HisG"/>
    <property type="match status" value="1"/>
</dbReference>
<dbReference type="PANTHER" id="PTHR21403">
    <property type="entry name" value="ATP PHOSPHORIBOSYLTRANSFERASE ATP-PRTASE"/>
    <property type="match status" value="1"/>
</dbReference>
<evidence type="ECO:0000259" key="20">
    <source>
        <dbReference type="Pfam" id="PF08029"/>
    </source>
</evidence>
<dbReference type="NCBIfam" id="TIGR03455">
    <property type="entry name" value="HisG_C-term"/>
    <property type="match status" value="1"/>
</dbReference>
<reference evidence="21 22" key="1">
    <citation type="submission" date="2018-07" db="EMBL/GenBank/DDBJ databases">
        <title>Genome sequencing of Runella.</title>
        <authorList>
            <person name="Baek M.-G."/>
            <person name="Yi H."/>
        </authorList>
    </citation>
    <scope>NUCLEOTIDE SEQUENCE [LARGE SCALE GENOMIC DNA]</scope>
    <source>
        <strain evidence="21 22">HYN0085</strain>
    </source>
</reference>
<evidence type="ECO:0000256" key="15">
    <source>
        <dbReference type="ARBA" id="ARBA00022842"/>
    </source>
</evidence>
<evidence type="ECO:0000256" key="4">
    <source>
        <dbReference type="ARBA" id="ARBA00004667"/>
    </source>
</evidence>
<dbReference type="FunFam" id="3.30.70.120:FF:000002">
    <property type="entry name" value="ATP phosphoribosyltransferase"/>
    <property type="match status" value="1"/>
</dbReference>
<evidence type="ECO:0000256" key="13">
    <source>
        <dbReference type="ARBA" id="ARBA00022741"/>
    </source>
</evidence>
<evidence type="ECO:0000313" key="22">
    <source>
        <dbReference type="Proteomes" id="UP000251993"/>
    </source>
</evidence>
<evidence type="ECO:0000256" key="16">
    <source>
        <dbReference type="ARBA" id="ARBA00023102"/>
    </source>
</evidence>
<dbReference type="GO" id="GO:0000105">
    <property type="term" value="P:L-histidine biosynthetic process"/>
    <property type="evidence" value="ECO:0007669"/>
    <property type="project" value="UniProtKB-UniRule"/>
</dbReference>
<dbReference type="SUPFAM" id="SSF54913">
    <property type="entry name" value="GlnB-like"/>
    <property type="match status" value="1"/>
</dbReference>
<dbReference type="Pfam" id="PF08029">
    <property type="entry name" value="HisG_C"/>
    <property type="match status" value="1"/>
</dbReference>
<comment type="subcellular location">
    <subcellularLocation>
        <location evidence="3 18">Cytoplasm</location>
    </subcellularLocation>
</comment>
<dbReference type="InterPro" id="IPR018198">
    <property type="entry name" value="ATP_PRibTrfase_CS"/>
</dbReference>
<evidence type="ECO:0000256" key="3">
    <source>
        <dbReference type="ARBA" id="ARBA00004496"/>
    </source>
</evidence>
<dbReference type="Gene3D" id="3.40.190.10">
    <property type="entry name" value="Periplasmic binding protein-like II"/>
    <property type="match status" value="2"/>
</dbReference>
<evidence type="ECO:0000259" key="19">
    <source>
        <dbReference type="Pfam" id="PF01634"/>
    </source>
</evidence>
<dbReference type="EC" id="2.4.2.17" evidence="6 18"/>
<dbReference type="AlphaFoldDB" id="A0A344TFM1"/>
<proteinExistence type="inferred from homology"/>
<keyword evidence="22" id="KW-1185">Reference proteome</keyword>
<evidence type="ECO:0000256" key="6">
    <source>
        <dbReference type="ARBA" id="ARBA00011946"/>
    </source>
</evidence>
<dbReference type="KEGG" id="run:DR864_06705"/>
<protein>
    <recommendedName>
        <fullName evidence="7 18">ATP phosphoribosyltransferase</fullName>
        <shortName evidence="18">ATP-PRT</shortName>
        <shortName evidence="18">ATP-PRTase</shortName>
        <ecNumber evidence="6 18">2.4.2.17</ecNumber>
    </recommendedName>
</protein>
<evidence type="ECO:0000256" key="11">
    <source>
        <dbReference type="ARBA" id="ARBA00022679"/>
    </source>
</evidence>
<evidence type="ECO:0000256" key="18">
    <source>
        <dbReference type="HAMAP-Rule" id="MF_00079"/>
    </source>
</evidence>
<dbReference type="RefSeq" id="WP_114066227.1">
    <property type="nucleotide sequence ID" value="NZ_CP030850.1"/>
</dbReference>
<dbReference type="PANTHER" id="PTHR21403:SF8">
    <property type="entry name" value="ATP PHOSPHORIBOSYLTRANSFERASE"/>
    <property type="match status" value="1"/>
</dbReference>
<dbReference type="UniPathway" id="UPA00031">
    <property type="reaction ID" value="UER00006"/>
</dbReference>
<dbReference type="InterPro" id="IPR015867">
    <property type="entry name" value="N-reg_PII/ATP_PRibTrfase_C"/>
</dbReference>
<keyword evidence="9 18" id="KW-0028">Amino-acid biosynthesis</keyword>
<keyword evidence="12 18" id="KW-0479">Metal-binding</keyword>
<dbReference type="GO" id="GO:0005737">
    <property type="term" value="C:cytoplasm"/>
    <property type="evidence" value="ECO:0007669"/>
    <property type="project" value="UniProtKB-SubCell"/>
</dbReference>
<keyword evidence="13 18" id="KW-0547">Nucleotide-binding</keyword>
<name>A0A344TFM1_9BACT</name>
<dbReference type="GO" id="GO:0003879">
    <property type="term" value="F:ATP phosphoribosyltransferase activity"/>
    <property type="evidence" value="ECO:0007669"/>
    <property type="project" value="UniProtKB-UniRule"/>
</dbReference>
<dbReference type="NCBIfam" id="TIGR00070">
    <property type="entry name" value="hisG"/>
    <property type="match status" value="1"/>
</dbReference>
<feature type="domain" description="Histidine biosynthesis HisG C-terminal" evidence="20">
    <location>
        <begin position="209"/>
        <end position="281"/>
    </location>
</feature>
<keyword evidence="10 18" id="KW-0328">Glycosyltransferase</keyword>
<evidence type="ECO:0000256" key="9">
    <source>
        <dbReference type="ARBA" id="ARBA00022605"/>
    </source>
</evidence>
<dbReference type="GO" id="GO:0005524">
    <property type="term" value="F:ATP binding"/>
    <property type="evidence" value="ECO:0007669"/>
    <property type="project" value="UniProtKB-KW"/>
</dbReference>
<comment type="activity regulation">
    <text evidence="18">Feedback inhibited by histidine.</text>
</comment>
<organism evidence="21 22">
    <name type="scientific">Runella rosea</name>
    <dbReference type="NCBI Taxonomy" id="2259595"/>
    <lineage>
        <taxon>Bacteria</taxon>
        <taxon>Pseudomonadati</taxon>
        <taxon>Bacteroidota</taxon>
        <taxon>Cytophagia</taxon>
        <taxon>Cytophagales</taxon>
        <taxon>Spirosomataceae</taxon>
        <taxon>Runella</taxon>
    </lineage>
</organism>
<evidence type="ECO:0000256" key="7">
    <source>
        <dbReference type="ARBA" id="ARBA00020998"/>
    </source>
</evidence>
<keyword evidence="16 18" id="KW-0368">Histidine biosynthesis</keyword>
<comment type="cofactor">
    <cofactor evidence="2 18">
        <name>Mg(2+)</name>
        <dbReference type="ChEBI" id="CHEBI:18420"/>
    </cofactor>
</comment>
<dbReference type="InterPro" id="IPR013820">
    <property type="entry name" value="ATP_PRibTrfase_cat"/>
</dbReference>
<evidence type="ECO:0000256" key="1">
    <source>
        <dbReference type="ARBA" id="ARBA00000915"/>
    </source>
</evidence>
<keyword evidence="11 18" id="KW-0808">Transferase</keyword>
<comment type="pathway">
    <text evidence="4 18">Amino-acid biosynthesis; L-histidine biosynthesis; L-histidine from 5-phospho-alpha-D-ribose 1-diphosphate: step 1/9.</text>
</comment>
<evidence type="ECO:0000256" key="8">
    <source>
        <dbReference type="ARBA" id="ARBA00022490"/>
    </source>
</evidence>